<dbReference type="AlphaFoldDB" id="A0A9N7TLK4"/>
<proteinExistence type="predicted"/>
<sequence>METADKGCVREVVRLQQRLSEGQSNQPEDTMTLVPDVKLRSHRDQEERPHHTPLKRDYKRKGQRNWRRASCRQSPECDGDAALESRVELCQLSRGGAGLQPATDWDQLQRQPSDLLPSVWKPAAEPRPPLNS</sequence>
<evidence type="ECO:0000256" key="1">
    <source>
        <dbReference type="SAM" id="MobiDB-lite"/>
    </source>
</evidence>
<feature type="compositionally biased region" description="Basic residues" evidence="1">
    <location>
        <begin position="57"/>
        <end position="70"/>
    </location>
</feature>
<reference evidence="2" key="1">
    <citation type="submission" date="2020-03" db="EMBL/GenBank/DDBJ databases">
        <authorList>
            <person name="Weist P."/>
        </authorList>
    </citation>
    <scope>NUCLEOTIDE SEQUENCE</scope>
</reference>
<dbReference type="EMBL" id="CADEAL010000076">
    <property type="protein sequence ID" value="CAB1413893.1"/>
    <property type="molecule type" value="Genomic_DNA"/>
</dbReference>
<accession>A0A9N7TLK4</accession>
<dbReference type="Proteomes" id="UP001153269">
    <property type="component" value="Unassembled WGS sequence"/>
</dbReference>
<evidence type="ECO:0000313" key="2">
    <source>
        <dbReference type="EMBL" id="CAB1413893.1"/>
    </source>
</evidence>
<name>A0A9N7TLK4_PLEPL</name>
<comment type="caution">
    <text evidence="2">The sequence shown here is derived from an EMBL/GenBank/DDBJ whole genome shotgun (WGS) entry which is preliminary data.</text>
</comment>
<protein>
    <submittedName>
        <fullName evidence="2">Uncharacterized protein</fullName>
    </submittedName>
</protein>
<feature type="region of interest" description="Disordered" evidence="1">
    <location>
        <begin position="39"/>
        <end position="78"/>
    </location>
</feature>
<evidence type="ECO:0000313" key="3">
    <source>
        <dbReference type="Proteomes" id="UP001153269"/>
    </source>
</evidence>
<gene>
    <name evidence="2" type="ORF">PLEPLA_LOCUS1596</name>
</gene>
<keyword evidence="3" id="KW-1185">Reference proteome</keyword>
<feature type="compositionally biased region" description="Basic and acidic residues" evidence="1">
    <location>
        <begin position="39"/>
        <end position="56"/>
    </location>
</feature>
<organism evidence="2 3">
    <name type="scientific">Pleuronectes platessa</name>
    <name type="common">European plaice</name>
    <dbReference type="NCBI Taxonomy" id="8262"/>
    <lineage>
        <taxon>Eukaryota</taxon>
        <taxon>Metazoa</taxon>
        <taxon>Chordata</taxon>
        <taxon>Craniata</taxon>
        <taxon>Vertebrata</taxon>
        <taxon>Euteleostomi</taxon>
        <taxon>Actinopterygii</taxon>
        <taxon>Neopterygii</taxon>
        <taxon>Teleostei</taxon>
        <taxon>Neoteleostei</taxon>
        <taxon>Acanthomorphata</taxon>
        <taxon>Carangaria</taxon>
        <taxon>Pleuronectiformes</taxon>
        <taxon>Pleuronectoidei</taxon>
        <taxon>Pleuronectidae</taxon>
        <taxon>Pleuronectes</taxon>
    </lineage>
</organism>
<feature type="region of interest" description="Disordered" evidence="1">
    <location>
        <begin position="96"/>
        <end position="132"/>
    </location>
</feature>